<feature type="region of interest" description="Disordered" evidence="1">
    <location>
        <begin position="39"/>
        <end position="66"/>
    </location>
</feature>
<protein>
    <submittedName>
        <fullName evidence="2">Extracellular solute-binding protein</fullName>
    </submittedName>
</protein>
<dbReference type="Pfam" id="PF01547">
    <property type="entry name" value="SBP_bac_1"/>
    <property type="match status" value="1"/>
</dbReference>
<dbReference type="Gene3D" id="3.40.190.10">
    <property type="entry name" value="Periplasmic binding protein-like II"/>
    <property type="match status" value="2"/>
</dbReference>
<feature type="compositionally biased region" description="Basic and acidic residues" evidence="1">
    <location>
        <begin position="56"/>
        <end position="66"/>
    </location>
</feature>
<dbReference type="InterPro" id="IPR050490">
    <property type="entry name" value="Bact_solute-bd_prot1"/>
</dbReference>
<dbReference type="Proteomes" id="UP000434223">
    <property type="component" value="Unassembled WGS sequence"/>
</dbReference>
<name>A0AAW9WNI4_9FIRM</name>
<comment type="caution">
    <text evidence="2">The sequence shown here is derived from an EMBL/GenBank/DDBJ whole genome shotgun (WGS) entry which is preliminary data.</text>
</comment>
<dbReference type="PROSITE" id="PS51257">
    <property type="entry name" value="PROKAR_LIPOPROTEIN"/>
    <property type="match status" value="1"/>
</dbReference>
<dbReference type="PANTHER" id="PTHR43649:SF12">
    <property type="entry name" value="DIACETYLCHITOBIOSE BINDING PROTEIN DASA"/>
    <property type="match status" value="1"/>
</dbReference>
<evidence type="ECO:0000313" key="2">
    <source>
        <dbReference type="EMBL" id="MUB66213.1"/>
    </source>
</evidence>
<dbReference type="InterPro" id="IPR006059">
    <property type="entry name" value="SBP"/>
</dbReference>
<evidence type="ECO:0000256" key="1">
    <source>
        <dbReference type="SAM" id="MobiDB-lite"/>
    </source>
</evidence>
<accession>A0AAW9WNI4</accession>
<evidence type="ECO:0000313" key="3">
    <source>
        <dbReference type="Proteomes" id="UP000434223"/>
    </source>
</evidence>
<dbReference type="SUPFAM" id="SSF53850">
    <property type="entry name" value="Periplasmic binding protein-like II"/>
    <property type="match status" value="1"/>
</dbReference>
<dbReference type="EMBL" id="WNME01000023">
    <property type="protein sequence ID" value="MUB66213.1"/>
    <property type="molecule type" value="Genomic_DNA"/>
</dbReference>
<proteinExistence type="predicted"/>
<dbReference type="CDD" id="cd14748">
    <property type="entry name" value="PBP2_UgpB"/>
    <property type="match status" value="1"/>
</dbReference>
<sequence length="466" mass="52008">MKIKLNLMEEKGMRKKLIGLSIATALGIMSLTACKSQPAENADTKGAADTTVQAEGTKEEGTAKEASGDRVKLEIWDWWGDGQYKYVIEQLCQNFNESQDQYEVVHVNYPWGDVWTKALAATAAGNPPDVIIQDIRTVTHRAEAKQATDLTDLIAKEGDGFTDQFYPQLMDAMMYEGHAYGLPYVTDTRILYYDKDAFAEAGLDPEAPPETWAQLVEYARKLDVKKDNGSYERLGFFPGTLEWNAWAFTADGKDYTDADGNVYVNTPEKVKMFENIYNDFYQYYGKKELDSFSAEFGNGMTNPFVAGKVAMWVNTPTEFTKVRDYAPDKNYGVALLPSLEDGGEHYSWGGGFSVEIPYGAKDTEGSWEFVKFITSKESQIYWASQVYDTVANIEASQDPSLMEIPVFKMALEAMPTTVVTQDRLTAPGASDIVLPYLDEIILGSKTPQEALDEAQAQVEQLVSDNK</sequence>
<dbReference type="PANTHER" id="PTHR43649">
    <property type="entry name" value="ARABINOSE-BINDING PROTEIN-RELATED"/>
    <property type="match status" value="1"/>
</dbReference>
<reference evidence="2 3" key="1">
    <citation type="submission" date="2019-09" db="EMBL/GenBank/DDBJ databases">
        <title>Draft genome sequencing of Hungatella hathewayi 123Y-2.</title>
        <authorList>
            <person name="Lv Q."/>
            <person name="Li S."/>
        </authorList>
    </citation>
    <scope>NUCLEOTIDE SEQUENCE [LARGE SCALE GENOMIC DNA]</scope>
    <source>
        <strain evidence="2 3">123Y-2</strain>
    </source>
</reference>
<organism evidence="2 3">
    <name type="scientific">Hungatella hathewayi</name>
    <dbReference type="NCBI Taxonomy" id="154046"/>
    <lineage>
        <taxon>Bacteria</taxon>
        <taxon>Bacillati</taxon>
        <taxon>Bacillota</taxon>
        <taxon>Clostridia</taxon>
        <taxon>Lachnospirales</taxon>
        <taxon>Lachnospiraceae</taxon>
        <taxon>Hungatella</taxon>
    </lineage>
</organism>
<dbReference type="AlphaFoldDB" id="A0AAW9WNI4"/>
<gene>
    <name evidence="2" type="ORF">GNE07_24625</name>
</gene>